<dbReference type="InterPro" id="IPR038084">
    <property type="entry name" value="PduO/GlcC-like_sf"/>
</dbReference>
<protein>
    <recommendedName>
        <fullName evidence="3">DUF967 domain protein</fullName>
    </recommendedName>
</protein>
<proteinExistence type="predicted"/>
<dbReference type="EMBL" id="AYKW01000001">
    <property type="protein sequence ID" value="PIL36599.1"/>
    <property type="molecule type" value="Genomic_DNA"/>
</dbReference>
<comment type="caution">
    <text evidence="1">The sequence shown here is derived from an EMBL/GenBank/DDBJ whole genome shotgun (WGS) entry which is preliminary data.</text>
</comment>
<dbReference type="Pfam" id="PF03928">
    <property type="entry name" value="HbpS-like"/>
    <property type="match status" value="1"/>
</dbReference>
<dbReference type="InterPro" id="IPR005624">
    <property type="entry name" value="PduO/GlcC-like"/>
</dbReference>
<keyword evidence="2" id="KW-1185">Reference proteome</keyword>
<dbReference type="AlphaFoldDB" id="A0A2G8SS53"/>
<gene>
    <name evidence="1" type="ORF">GSI_00288</name>
</gene>
<dbReference type="SUPFAM" id="SSF143744">
    <property type="entry name" value="GlcG-like"/>
    <property type="match status" value="1"/>
</dbReference>
<accession>A0A2G8SS53</accession>
<evidence type="ECO:0008006" key="3">
    <source>
        <dbReference type="Google" id="ProtNLM"/>
    </source>
</evidence>
<organism evidence="1 2">
    <name type="scientific">Ganoderma sinense ZZ0214-1</name>
    <dbReference type="NCBI Taxonomy" id="1077348"/>
    <lineage>
        <taxon>Eukaryota</taxon>
        <taxon>Fungi</taxon>
        <taxon>Dikarya</taxon>
        <taxon>Basidiomycota</taxon>
        <taxon>Agaricomycotina</taxon>
        <taxon>Agaricomycetes</taxon>
        <taxon>Polyporales</taxon>
        <taxon>Polyporaceae</taxon>
        <taxon>Ganoderma</taxon>
    </lineage>
</organism>
<dbReference type="STRING" id="1077348.A0A2G8SS53"/>
<dbReference type="PANTHER" id="PTHR28255:SF1">
    <property type="entry name" value="UPF0303 PROTEIN YBR137W"/>
    <property type="match status" value="1"/>
</dbReference>
<sequence length="201" mass="22176">MSQAEFVPIRAAPTTVGLLQPARDSNARAHIDIDIVPPRSLQFEEIAAQEQRCLFPHFTADTAWELGTRLRARLQRASAKPAVVNITLAAHSQLLFHCATGRGTTADNDTWVARKRASVLRWHASTLCLHTMFGGSEDRFRDMFMLGERAGEYAIHGGGFPVKVKDVEGVVGVIVVSGLTMQEDHEVIVEVIEEYLASLKN</sequence>
<dbReference type="GO" id="GO:0072380">
    <property type="term" value="C:TRC complex"/>
    <property type="evidence" value="ECO:0007669"/>
    <property type="project" value="TreeGrafter"/>
</dbReference>
<name>A0A2G8SS53_9APHY</name>
<dbReference type="Proteomes" id="UP000230002">
    <property type="component" value="Unassembled WGS sequence"/>
</dbReference>
<dbReference type="Gene3D" id="3.30.450.150">
    <property type="entry name" value="Haem-degrading domain"/>
    <property type="match status" value="1"/>
</dbReference>
<dbReference type="InterPro" id="IPR010371">
    <property type="entry name" value="YBR137W-like"/>
</dbReference>
<dbReference type="PANTHER" id="PTHR28255">
    <property type="match status" value="1"/>
</dbReference>
<dbReference type="GO" id="GO:0006620">
    <property type="term" value="P:post-translational protein targeting to endoplasmic reticulum membrane"/>
    <property type="evidence" value="ECO:0007669"/>
    <property type="project" value="TreeGrafter"/>
</dbReference>
<reference evidence="1 2" key="1">
    <citation type="journal article" date="2015" name="Sci. Rep.">
        <title>Chromosome-level genome map provides insights into diverse defense mechanisms in the medicinal fungus Ganoderma sinense.</title>
        <authorList>
            <person name="Zhu Y."/>
            <person name="Xu J."/>
            <person name="Sun C."/>
            <person name="Zhou S."/>
            <person name="Xu H."/>
            <person name="Nelson D.R."/>
            <person name="Qian J."/>
            <person name="Song J."/>
            <person name="Luo H."/>
            <person name="Xiang L."/>
            <person name="Li Y."/>
            <person name="Xu Z."/>
            <person name="Ji A."/>
            <person name="Wang L."/>
            <person name="Lu S."/>
            <person name="Hayward A."/>
            <person name="Sun W."/>
            <person name="Li X."/>
            <person name="Schwartz D.C."/>
            <person name="Wang Y."/>
            <person name="Chen S."/>
        </authorList>
    </citation>
    <scope>NUCLEOTIDE SEQUENCE [LARGE SCALE GENOMIC DNA]</scope>
    <source>
        <strain evidence="1 2">ZZ0214-1</strain>
    </source>
</reference>
<evidence type="ECO:0000313" key="2">
    <source>
        <dbReference type="Proteomes" id="UP000230002"/>
    </source>
</evidence>
<dbReference type="OrthoDB" id="2209940at2759"/>
<evidence type="ECO:0000313" key="1">
    <source>
        <dbReference type="EMBL" id="PIL36599.1"/>
    </source>
</evidence>